<dbReference type="InterPro" id="IPR050960">
    <property type="entry name" value="AB_hydrolase_4_sf"/>
</dbReference>
<feature type="active site" description="Charge relay system" evidence="2">
    <location>
        <position position="406"/>
    </location>
</feature>
<dbReference type="SUPFAM" id="SSF53474">
    <property type="entry name" value="alpha/beta-Hydrolases"/>
    <property type="match status" value="1"/>
</dbReference>
<dbReference type="EMBL" id="GGYP01005877">
    <property type="protein sequence ID" value="MDE50648.1"/>
    <property type="molecule type" value="Transcribed_RNA"/>
</dbReference>
<feature type="transmembrane region" description="Helical" evidence="3">
    <location>
        <begin position="39"/>
        <end position="59"/>
    </location>
</feature>
<proteinExistence type="inferred from homology"/>
<keyword evidence="3" id="KW-0472">Membrane</keyword>
<feature type="active site" description="Charge relay system" evidence="2">
    <location>
        <position position="278"/>
    </location>
</feature>
<dbReference type="GO" id="GO:0008126">
    <property type="term" value="F:acetylesterase activity"/>
    <property type="evidence" value="ECO:0007669"/>
    <property type="project" value="TreeGrafter"/>
</dbReference>
<feature type="active site" description="Charge relay system" evidence="2">
    <location>
        <position position="435"/>
    </location>
</feature>
<dbReference type="InterPro" id="IPR022742">
    <property type="entry name" value="Hydrolase_4"/>
</dbReference>
<keyword evidence="3" id="KW-0812">Transmembrane</keyword>
<dbReference type="Gene3D" id="3.40.50.1820">
    <property type="entry name" value="alpha/beta hydrolase"/>
    <property type="match status" value="1"/>
</dbReference>
<dbReference type="PANTHER" id="PTHR10794:SF63">
    <property type="entry name" value="ALPHA_BETA HYDROLASE 1, ISOFORM A"/>
    <property type="match status" value="1"/>
</dbReference>
<sequence>MSMQFQELFAYTPDWILESIPKLSLVNLMSCLKNSVGDFYVANPGTSVFLCVFMLYYVYYLKNVVKKPELVCSNETFRQFLIENCPIIDEEFKPTVWCSSHHGQTLLSNTIRMAIVPIPQYRREFVPVDDDVPPKPGQNREFNMSKSKNSTVTLDWYEGPGPTIQLPDGQKFYAELLEKYNVEDFVYSPKISEDDGKPIAVFYPGLVGDSQTEYVRTAVIMANSLGYKTCVFNNRSRGGLLLKTPRLYCAANYDDLEASLQHIKMTHPNSKIVAIGISLGGIVLCRYLAERGDDALVDAAMLVSVCFDFRAGLASLTEPGFNSMLNLHLTKSLIRLVEENREILEKTGKYDIDEIIASKNLAQFDERFTHKMWNYSSVEEYHEDASNKNRIHKIRKPTLCINAADDIFCPYSALPLKQIQDNPKCAMLVTARGGHIGWMDTNLAILKPALFYLERLIVQFLEAVKNKTSDEILNNSKFKQAIFD</sequence>
<dbReference type="PIRSF" id="PIRSF005211">
    <property type="entry name" value="Ab_hydro_YheT"/>
    <property type="match status" value="1"/>
</dbReference>
<keyword evidence="5" id="KW-0378">Hydrolase</keyword>
<reference evidence="5" key="1">
    <citation type="submission" date="2018-10" db="EMBL/GenBank/DDBJ databases">
        <title>Transcriptome assembly of Aceria tosichella (Wheat curl mite) Type 2.</title>
        <authorList>
            <person name="Scully E.D."/>
            <person name="Geib S.M."/>
            <person name="Palmer N.A."/>
            <person name="Gupta A.K."/>
            <person name="Sarath G."/>
            <person name="Tatineni S."/>
        </authorList>
    </citation>
    <scope>NUCLEOTIDE SEQUENCE</scope>
    <source>
        <strain evidence="5">LincolnNE</strain>
    </source>
</reference>
<dbReference type="GO" id="GO:0051792">
    <property type="term" value="P:medium-chain fatty acid biosynthetic process"/>
    <property type="evidence" value="ECO:0007669"/>
    <property type="project" value="TreeGrafter"/>
</dbReference>
<dbReference type="GO" id="GO:0051793">
    <property type="term" value="P:medium-chain fatty acid catabolic process"/>
    <property type="evidence" value="ECO:0007669"/>
    <property type="project" value="TreeGrafter"/>
</dbReference>
<keyword evidence="3" id="KW-1133">Transmembrane helix</keyword>
<dbReference type="InterPro" id="IPR012020">
    <property type="entry name" value="ABHD4"/>
</dbReference>
<name>A0A6G1SJS7_9ACAR</name>
<gene>
    <name evidence="5" type="primary">ABHD3_1</name>
    <name evidence="5" type="ORF">g.19501</name>
</gene>
<evidence type="ECO:0000259" key="4">
    <source>
        <dbReference type="Pfam" id="PF12146"/>
    </source>
</evidence>
<dbReference type="PANTHER" id="PTHR10794">
    <property type="entry name" value="ABHYDROLASE DOMAIN-CONTAINING PROTEIN"/>
    <property type="match status" value="1"/>
</dbReference>
<dbReference type="Pfam" id="PF12146">
    <property type="entry name" value="Hydrolase_4"/>
    <property type="match status" value="1"/>
</dbReference>
<evidence type="ECO:0000256" key="1">
    <source>
        <dbReference type="ARBA" id="ARBA00010884"/>
    </source>
</evidence>
<evidence type="ECO:0000256" key="2">
    <source>
        <dbReference type="PIRSR" id="PIRSR005211-1"/>
    </source>
</evidence>
<evidence type="ECO:0000313" key="5">
    <source>
        <dbReference type="EMBL" id="MDE50648.1"/>
    </source>
</evidence>
<evidence type="ECO:0000256" key="3">
    <source>
        <dbReference type="SAM" id="Phobius"/>
    </source>
</evidence>
<organism evidence="5">
    <name type="scientific">Aceria tosichella</name>
    <name type="common">wheat curl mite</name>
    <dbReference type="NCBI Taxonomy" id="561515"/>
    <lineage>
        <taxon>Eukaryota</taxon>
        <taxon>Metazoa</taxon>
        <taxon>Ecdysozoa</taxon>
        <taxon>Arthropoda</taxon>
        <taxon>Chelicerata</taxon>
        <taxon>Arachnida</taxon>
        <taxon>Acari</taxon>
        <taxon>Acariformes</taxon>
        <taxon>Trombidiformes</taxon>
        <taxon>Prostigmata</taxon>
        <taxon>Eupodina</taxon>
        <taxon>Eriophyoidea</taxon>
        <taxon>Eriophyidae</taxon>
        <taxon>Eriophyinae</taxon>
        <taxon>Aceriini</taxon>
        <taxon>Aceria</taxon>
    </lineage>
</organism>
<feature type="domain" description="Serine aminopeptidase S33" evidence="4">
    <location>
        <begin position="253"/>
        <end position="413"/>
    </location>
</feature>
<dbReference type="GO" id="GO:0047372">
    <property type="term" value="F:monoacylglycerol lipase activity"/>
    <property type="evidence" value="ECO:0007669"/>
    <property type="project" value="TreeGrafter"/>
</dbReference>
<dbReference type="InterPro" id="IPR029058">
    <property type="entry name" value="AB_hydrolase_fold"/>
</dbReference>
<accession>A0A6G1SJS7</accession>
<protein>
    <submittedName>
        <fullName evidence="5">Abhydrolase domain-containing protein 3</fullName>
    </submittedName>
</protein>
<dbReference type="AlphaFoldDB" id="A0A6G1SJS7"/>
<comment type="similarity">
    <text evidence="1">Belongs to the AB hydrolase superfamily. AB hydrolase 4 family.</text>
</comment>